<dbReference type="PANTHER" id="PTHR35101:SF12">
    <property type="entry name" value="OS02G0162600 PROTEIN"/>
    <property type="match status" value="1"/>
</dbReference>
<accession>A0A8X8CJJ3</accession>
<dbReference type="PANTHER" id="PTHR35101">
    <property type="entry name" value="OS02G0162600 PROTEIN"/>
    <property type="match status" value="1"/>
</dbReference>
<gene>
    <name evidence="1" type="ORF">POTOM_039642</name>
</gene>
<dbReference type="EMBL" id="JAAWWB010000021">
    <property type="protein sequence ID" value="KAG6756217.1"/>
    <property type="molecule type" value="Genomic_DNA"/>
</dbReference>
<dbReference type="Proteomes" id="UP000886885">
    <property type="component" value="Chromosome 11A"/>
</dbReference>
<organism evidence="1 2">
    <name type="scientific">Populus tomentosa</name>
    <name type="common">Chinese white poplar</name>
    <dbReference type="NCBI Taxonomy" id="118781"/>
    <lineage>
        <taxon>Eukaryota</taxon>
        <taxon>Viridiplantae</taxon>
        <taxon>Streptophyta</taxon>
        <taxon>Embryophyta</taxon>
        <taxon>Tracheophyta</taxon>
        <taxon>Spermatophyta</taxon>
        <taxon>Magnoliopsida</taxon>
        <taxon>eudicotyledons</taxon>
        <taxon>Gunneridae</taxon>
        <taxon>Pentapetalae</taxon>
        <taxon>rosids</taxon>
        <taxon>fabids</taxon>
        <taxon>Malpighiales</taxon>
        <taxon>Salicaceae</taxon>
        <taxon>Saliceae</taxon>
        <taxon>Populus</taxon>
    </lineage>
</organism>
<sequence length="150" mass="17078">MEAIVHNKNHIFMISHLSRKGVAYIALNWSYKVLKLSSRVHPHPQPPYSKHFLLFWSPETPRYLKRMANSRIAKFITEAAPPQYISVMRHRTSKMLDTISEEDRDVAASDTFPMAPASSTIVTTSASSVAAKNSTYFFKGIRRSFSLFAN</sequence>
<keyword evidence="2" id="KW-1185">Reference proteome</keyword>
<name>A0A8X8CJJ3_POPTO</name>
<protein>
    <submittedName>
        <fullName evidence="1">Uncharacterized protein</fullName>
    </submittedName>
</protein>
<dbReference type="AlphaFoldDB" id="A0A8X8CJJ3"/>
<evidence type="ECO:0000313" key="2">
    <source>
        <dbReference type="Proteomes" id="UP000886885"/>
    </source>
</evidence>
<proteinExistence type="predicted"/>
<reference evidence="1" key="1">
    <citation type="journal article" date="2020" name="bioRxiv">
        <title>Hybrid origin of Populus tomentosa Carr. identified through genome sequencing and phylogenomic analysis.</title>
        <authorList>
            <person name="An X."/>
            <person name="Gao K."/>
            <person name="Chen Z."/>
            <person name="Li J."/>
            <person name="Yang X."/>
            <person name="Yang X."/>
            <person name="Zhou J."/>
            <person name="Guo T."/>
            <person name="Zhao T."/>
            <person name="Huang S."/>
            <person name="Miao D."/>
            <person name="Khan W.U."/>
            <person name="Rao P."/>
            <person name="Ye M."/>
            <person name="Lei B."/>
            <person name="Liao W."/>
            <person name="Wang J."/>
            <person name="Ji L."/>
            <person name="Li Y."/>
            <person name="Guo B."/>
            <person name="Mustafa N.S."/>
            <person name="Li S."/>
            <person name="Yun Q."/>
            <person name="Keller S.R."/>
            <person name="Mao J."/>
            <person name="Zhang R."/>
            <person name="Strauss S.H."/>
        </authorList>
    </citation>
    <scope>NUCLEOTIDE SEQUENCE</scope>
    <source>
        <strain evidence="1">GM15</strain>
        <tissue evidence="1">Leaf</tissue>
    </source>
</reference>
<dbReference type="OrthoDB" id="783496at2759"/>
<evidence type="ECO:0000313" key="1">
    <source>
        <dbReference type="EMBL" id="KAG6756217.1"/>
    </source>
</evidence>
<comment type="caution">
    <text evidence="1">The sequence shown here is derived from an EMBL/GenBank/DDBJ whole genome shotgun (WGS) entry which is preliminary data.</text>
</comment>